<dbReference type="PANTHER" id="PTHR13170:SF16">
    <property type="entry name" value="PROTEIN O-GLCNACASE"/>
    <property type="match status" value="1"/>
</dbReference>
<dbReference type="AlphaFoldDB" id="F4GLK5"/>
<dbReference type="PROSITE" id="PS51186">
    <property type="entry name" value="GNAT"/>
    <property type="match status" value="1"/>
</dbReference>
<sequence>MLNFSPIRPATPADAPYFYEICLKTSLAGADGSDYFQDPYMTGAYWSAPYLWHDMDLCFIAEDFSGRPAGYIVGTKDTTTYNQWLAQEWLPTIQKQYATVRAASEPEKTILSLIRKGNPGAGVWENVGYPAHLHINILPSLQGRGIGRRLMENWLGKAEEKHLQGVHFGVDARNKSAIGFYGHLGFTVLENTDHSLIFGMKLPRGEK</sequence>
<dbReference type="InterPro" id="IPR000182">
    <property type="entry name" value="GNAT_dom"/>
</dbReference>
<dbReference type="STRING" id="760011.Spico_0750"/>
<dbReference type="KEGG" id="scc:Spico_0750"/>
<gene>
    <name evidence="2" type="ordered locus">Spico_0750</name>
</gene>
<dbReference type="GO" id="GO:0016231">
    <property type="term" value="F:beta-N-acetylglucosaminidase activity"/>
    <property type="evidence" value="ECO:0007669"/>
    <property type="project" value="TreeGrafter"/>
</dbReference>
<protein>
    <submittedName>
        <fullName evidence="2">GCN5-related N-acetyltransferase</fullName>
    </submittedName>
</protein>
<dbReference type="EMBL" id="CP002659">
    <property type="protein sequence ID" value="AEC01975.1"/>
    <property type="molecule type" value="Genomic_DNA"/>
</dbReference>
<keyword evidence="3" id="KW-1185">Reference proteome</keyword>
<dbReference type="GO" id="GO:0009100">
    <property type="term" value="P:glycoprotein metabolic process"/>
    <property type="evidence" value="ECO:0007669"/>
    <property type="project" value="TreeGrafter"/>
</dbReference>
<dbReference type="Gene3D" id="3.40.630.30">
    <property type="match status" value="1"/>
</dbReference>
<organism evidence="2 3">
    <name type="scientific">Parasphaerochaeta coccoides (strain ATCC BAA-1237 / DSM 17374 / SPN1)</name>
    <name type="common">Sphaerochaeta coccoides</name>
    <dbReference type="NCBI Taxonomy" id="760011"/>
    <lineage>
        <taxon>Bacteria</taxon>
        <taxon>Pseudomonadati</taxon>
        <taxon>Spirochaetota</taxon>
        <taxon>Spirochaetia</taxon>
        <taxon>Spirochaetales</taxon>
        <taxon>Sphaerochaetaceae</taxon>
        <taxon>Parasphaerochaeta</taxon>
    </lineage>
</organism>
<proteinExistence type="predicted"/>
<feature type="domain" description="N-acetyltransferase" evidence="1">
    <location>
        <begin position="5"/>
        <end position="203"/>
    </location>
</feature>
<dbReference type="CDD" id="cd04301">
    <property type="entry name" value="NAT_SF"/>
    <property type="match status" value="1"/>
</dbReference>
<accession>F4GLK5</accession>
<dbReference type="PANTHER" id="PTHR13170">
    <property type="entry name" value="O-GLCNACASE"/>
    <property type="match status" value="1"/>
</dbReference>
<reference evidence="2 3" key="2">
    <citation type="journal article" date="2012" name="Stand. Genomic Sci.">
        <title>Complete genome sequence of the termite hindgut bacterium Spirochaeta coccoides type strain (SPN1(T)), reclassification in the genus Sphaerochaeta as Sphaerochaeta coccoides comb. nov. and emendations of the family Spirochaetaceae and the genus Sphaerochaeta.</title>
        <authorList>
            <person name="Abt B."/>
            <person name="Han C."/>
            <person name="Scheuner C."/>
            <person name="Lu M."/>
            <person name="Lapidus A."/>
            <person name="Nolan M."/>
            <person name="Lucas S."/>
            <person name="Hammon N."/>
            <person name="Deshpande S."/>
            <person name="Cheng J.F."/>
            <person name="Tapia R."/>
            <person name="Goodwin L.A."/>
            <person name="Pitluck S."/>
            <person name="Liolios K."/>
            <person name="Pagani I."/>
            <person name="Ivanova N."/>
            <person name="Mavromatis K."/>
            <person name="Mikhailova N."/>
            <person name="Huntemann M."/>
            <person name="Pati A."/>
            <person name="Chen A."/>
            <person name="Palaniappan K."/>
            <person name="Land M."/>
            <person name="Hauser L."/>
            <person name="Brambilla E.M."/>
            <person name="Rohde M."/>
            <person name="Spring S."/>
            <person name="Gronow S."/>
            <person name="Goker M."/>
            <person name="Woyke T."/>
            <person name="Bristow J."/>
            <person name="Eisen J.A."/>
            <person name="Markowitz V."/>
            <person name="Hugenholtz P."/>
            <person name="Kyrpides N.C."/>
            <person name="Klenk H.P."/>
            <person name="Detter J.C."/>
        </authorList>
    </citation>
    <scope>NUCLEOTIDE SEQUENCE [LARGE SCALE GENOMIC DNA]</scope>
    <source>
        <strain evidence="3">ATCC BAA-1237 / DSM 17374 / SPN1</strain>
    </source>
</reference>
<dbReference type="Pfam" id="PF00583">
    <property type="entry name" value="Acetyltransf_1"/>
    <property type="match status" value="1"/>
</dbReference>
<evidence type="ECO:0000313" key="3">
    <source>
        <dbReference type="Proteomes" id="UP000007939"/>
    </source>
</evidence>
<dbReference type="Proteomes" id="UP000007939">
    <property type="component" value="Chromosome"/>
</dbReference>
<dbReference type="SUPFAM" id="SSF55729">
    <property type="entry name" value="Acyl-CoA N-acyltransferases (Nat)"/>
    <property type="match status" value="1"/>
</dbReference>
<dbReference type="InterPro" id="IPR051822">
    <property type="entry name" value="Glycosyl_Hydrolase_84"/>
</dbReference>
<dbReference type="OrthoDB" id="361043at2"/>
<dbReference type="RefSeq" id="WP_013739371.1">
    <property type="nucleotide sequence ID" value="NC_015436.1"/>
</dbReference>
<dbReference type="InterPro" id="IPR016181">
    <property type="entry name" value="Acyl_CoA_acyltransferase"/>
</dbReference>
<dbReference type="GO" id="GO:0016747">
    <property type="term" value="F:acyltransferase activity, transferring groups other than amino-acyl groups"/>
    <property type="evidence" value="ECO:0007669"/>
    <property type="project" value="InterPro"/>
</dbReference>
<dbReference type="HOGENOM" id="CLU_086044_1_0_12"/>
<dbReference type="eggNOG" id="COG0456">
    <property type="taxonomic scope" value="Bacteria"/>
</dbReference>
<name>F4GLK5_PARC1</name>
<evidence type="ECO:0000259" key="1">
    <source>
        <dbReference type="PROSITE" id="PS51186"/>
    </source>
</evidence>
<reference evidence="3" key="1">
    <citation type="submission" date="2011-04" db="EMBL/GenBank/DDBJ databases">
        <title>The complete genome of Spirochaeta coccoides DSM 17374.</title>
        <authorList>
            <person name="Lucas S."/>
            <person name="Copeland A."/>
            <person name="Lapidus A."/>
            <person name="Bruce D."/>
            <person name="Goodwin L."/>
            <person name="Pitluck S."/>
            <person name="Peters L."/>
            <person name="Kyrpides N."/>
            <person name="Mavromatis K."/>
            <person name="Pagani I."/>
            <person name="Ivanova N."/>
            <person name="Ovchinnikova G."/>
            <person name="Lu M."/>
            <person name="Detter J.C."/>
            <person name="Tapia R."/>
            <person name="Han C."/>
            <person name="Land M."/>
            <person name="Hauser L."/>
            <person name="Markowitz V."/>
            <person name="Cheng J.-F."/>
            <person name="Hugenholtz P."/>
            <person name="Woyke T."/>
            <person name="Wu D."/>
            <person name="Spring S."/>
            <person name="Schroeder M."/>
            <person name="Brambilla E."/>
            <person name="Klenk H.-P."/>
            <person name="Eisen J.A."/>
        </authorList>
    </citation>
    <scope>NUCLEOTIDE SEQUENCE [LARGE SCALE GENOMIC DNA]</scope>
    <source>
        <strain evidence="3">ATCC BAA-1237 / DSM 17374 / SPN1</strain>
    </source>
</reference>
<evidence type="ECO:0000313" key="2">
    <source>
        <dbReference type="EMBL" id="AEC01975.1"/>
    </source>
</evidence>